<evidence type="ECO:0000313" key="3">
    <source>
        <dbReference type="Proteomes" id="UP000571084"/>
    </source>
</evidence>
<dbReference type="Proteomes" id="UP000571084">
    <property type="component" value="Unassembled WGS sequence"/>
</dbReference>
<keyword evidence="1" id="KW-0812">Transmembrane</keyword>
<evidence type="ECO:0008006" key="4">
    <source>
        <dbReference type="Google" id="ProtNLM"/>
    </source>
</evidence>
<comment type="caution">
    <text evidence="2">The sequence shown here is derived from an EMBL/GenBank/DDBJ whole genome shotgun (WGS) entry which is preliminary data.</text>
</comment>
<dbReference type="AlphaFoldDB" id="A0A840RPB0"/>
<reference evidence="2 3" key="1">
    <citation type="submission" date="2020-08" db="EMBL/GenBank/DDBJ databases">
        <title>Genomic Encyclopedia of Type Strains, Phase IV (KMG-IV): sequencing the most valuable type-strain genomes for metagenomic binning, comparative biology and taxonomic classification.</title>
        <authorList>
            <person name="Goeker M."/>
        </authorList>
    </citation>
    <scope>NUCLEOTIDE SEQUENCE [LARGE SCALE GENOMIC DNA]</scope>
    <source>
        <strain evidence="2 3">DSM 23240</strain>
    </source>
</reference>
<organism evidence="2 3">
    <name type="scientific">Glaciimonas immobilis</name>
    <dbReference type="NCBI Taxonomy" id="728004"/>
    <lineage>
        <taxon>Bacteria</taxon>
        <taxon>Pseudomonadati</taxon>
        <taxon>Pseudomonadota</taxon>
        <taxon>Betaproteobacteria</taxon>
        <taxon>Burkholderiales</taxon>
        <taxon>Oxalobacteraceae</taxon>
        <taxon>Glaciimonas</taxon>
    </lineage>
</organism>
<evidence type="ECO:0000256" key="1">
    <source>
        <dbReference type="SAM" id="Phobius"/>
    </source>
</evidence>
<feature type="transmembrane region" description="Helical" evidence="1">
    <location>
        <begin position="52"/>
        <end position="73"/>
    </location>
</feature>
<sequence length="86" mass="9867">MHQHLSIRLTQTAIKSLYDLARNIISFTYHTYQQELYPTGIRARAVGFAYSWSRLFAVFSSFIIAHILGRFGVSEYSFLSPARCSS</sequence>
<dbReference type="InterPro" id="IPR036259">
    <property type="entry name" value="MFS_trans_sf"/>
</dbReference>
<name>A0A840RPB0_9BURK</name>
<accession>A0A840RPB0</accession>
<evidence type="ECO:0000313" key="2">
    <source>
        <dbReference type="EMBL" id="MBB5198962.1"/>
    </source>
</evidence>
<dbReference type="Gene3D" id="1.20.1250.20">
    <property type="entry name" value="MFS general substrate transporter like domains"/>
    <property type="match status" value="1"/>
</dbReference>
<protein>
    <recommendedName>
        <fullName evidence="4">MFS transporter</fullName>
    </recommendedName>
</protein>
<keyword evidence="1" id="KW-1133">Transmembrane helix</keyword>
<dbReference type="EMBL" id="JACHHQ010000001">
    <property type="protein sequence ID" value="MBB5198962.1"/>
    <property type="molecule type" value="Genomic_DNA"/>
</dbReference>
<dbReference type="SUPFAM" id="SSF103473">
    <property type="entry name" value="MFS general substrate transporter"/>
    <property type="match status" value="1"/>
</dbReference>
<gene>
    <name evidence="2" type="ORF">HNR39_000772</name>
</gene>
<keyword evidence="1" id="KW-0472">Membrane</keyword>
<keyword evidence="3" id="KW-1185">Reference proteome</keyword>
<proteinExistence type="predicted"/>